<dbReference type="Pfam" id="PF17667">
    <property type="entry name" value="Pkinase_fungal"/>
    <property type="match status" value="1"/>
</dbReference>
<dbReference type="Gene3D" id="1.10.510.10">
    <property type="entry name" value="Transferase(Phosphotransferase) domain 1"/>
    <property type="match status" value="1"/>
</dbReference>
<dbReference type="PANTHER" id="PTHR38248:SF2">
    <property type="entry name" value="FUNK1 11"/>
    <property type="match status" value="1"/>
</dbReference>
<reference evidence="3 4" key="1">
    <citation type="submission" date="2021-08" db="EMBL/GenBank/DDBJ databases">
        <title>Draft Genome Sequence of Phanerochaete sordida strain YK-624.</title>
        <authorList>
            <person name="Mori T."/>
            <person name="Dohra H."/>
            <person name="Suzuki T."/>
            <person name="Kawagishi H."/>
            <person name="Hirai H."/>
        </authorList>
    </citation>
    <scope>NUCLEOTIDE SEQUENCE [LARGE SCALE GENOMIC DNA]</scope>
    <source>
        <strain evidence="3 4">YK-624</strain>
    </source>
</reference>
<dbReference type="PROSITE" id="PS00109">
    <property type="entry name" value="PROTEIN_KINASE_TYR"/>
    <property type="match status" value="1"/>
</dbReference>
<dbReference type="PANTHER" id="PTHR38248">
    <property type="entry name" value="FUNK1 6"/>
    <property type="match status" value="1"/>
</dbReference>
<dbReference type="AlphaFoldDB" id="A0A9P3GE54"/>
<dbReference type="Proteomes" id="UP000703269">
    <property type="component" value="Unassembled WGS sequence"/>
</dbReference>
<feature type="domain" description="Protein kinase" evidence="2">
    <location>
        <begin position="337"/>
        <end position="674"/>
    </location>
</feature>
<feature type="region of interest" description="Disordered" evidence="1">
    <location>
        <begin position="703"/>
        <end position="736"/>
    </location>
</feature>
<feature type="region of interest" description="Disordered" evidence="1">
    <location>
        <begin position="151"/>
        <end position="215"/>
    </location>
</feature>
<keyword evidence="4" id="KW-1185">Reference proteome</keyword>
<evidence type="ECO:0000256" key="1">
    <source>
        <dbReference type="SAM" id="MobiDB-lite"/>
    </source>
</evidence>
<proteinExistence type="predicted"/>
<protein>
    <recommendedName>
        <fullName evidence="2">Protein kinase domain-containing protein</fullName>
    </recommendedName>
</protein>
<dbReference type="InterPro" id="IPR008266">
    <property type="entry name" value="Tyr_kinase_AS"/>
</dbReference>
<dbReference type="EMBL" id="BPQB01000024">
    <property type="protein sequence ID" value="GJE92089.1"/>
    <property type="molecule type" value="Genomic_DNA"/>
</dbReference>
<gene>
    <name evidence="3" type="ORF">PsYK624_082420</name>
</gene>
<sequence length="736" mass="82406">MSDTVNFLGPMPASQFLERFMRIEDSSEAARQVELSHIAGGLDAVDMSQRLIHTVETHALCPSLRLFLTRTKKKQRVNTSPSEDSDCSIFPDLCAPLAARKRPKSRRSQTGKRNLVEYINFANVALQVEVRHSSDDDPFVVPPSESCDEMSWKSCSSNPSSPSHSSCSIPKDKPTSSASPTPPQSPHTSTRNQQGQPPGHGSPRSPTPLTSAGLTAGGKTLRTALTNHAYAQFTCQHRVFFFHLILVGRHARFLRWDRSGAIVSERFDYASSPELLCDFLWRFSHMDEAQQGWDTTVSRPSKAEVKLFRDAVKAIAVDMKAGASSDGAPVRQIPHAERSLDETGVYPFWKIHVVNSDTGRASELIVNRPLSANTTACGRATRAYLAYDLQLGRMLFFKDSWRHNALLPEYTTFRELYAHDVPHVLEVLYGGDVVDGTGGIQMTLSQRFYADEDRKRIVDGQVVKRIHHRIVQEIAFPLKTAVDEREFIQAMHDALCALEKAYDAGFLHRDVSFKNIMITSSGRGVLNDWDHAGRTDQLSRGIGTWQFMSIALQRSRDKKHDILDDLESVFWVLLYGLHTRFTVGHRTLAPELFDNTPAATDAPGGPPGARHKHSCIMFNELARVHFSEPALDALAQDCAYAWKRIFMAADDSMPEQQARTDVRIVRDAAPRPAFWREKFAKALENLPARCGREAVADAGAAVERPCSAGNKRKKRGDDEKVQPRRSRRIQLLQGRR</sequence>
<accession>A0A9P3GE54</accession>
<comment type="caution">
    <text evidence="3">The sequence shown here is derived from an EMBL/GenBank/DDBJ whole genome shotgun (WGS) entry which is preliminary data.</text>
</comment>
<evidence type="ECO:0000259" key="2">
    <source>
        <dbReference type="PROSITE" id="PS50011"/>
    </source>
</evidence>
<feature type="compositionally biased region" description="Low complexity" evidence="1">
    <location>
        <begin position="154"/>
        <end position="168"/>
    </location>
</feature>
<dbReference type="GO" id="GO:0005524">
    <property type="term" value="F:ATP binding"/>
    <property type="evidence" value="ECO:0007669"/>
    <property type="project" value="InterPro"/>
</dbReference>
<dbReference type="GO" id="GO:0004672">
    <property type="term" value="F:protein kinase activity"/>
    <property type="evidence" value="ECO:0007669"/>
    <property type="project" value="InterPro"/>
</dbReference>
<feature type="compositionally biased region" description="Basic residues" evidence="1">
    <location>
        <begin position="723"/>
        <end position="736"/>
    </location>
</feature>
<organism evidence="3 4">
    <name type="scientific">Phanerochaete sordida</name>
    <dbReference type="NCBI Taxonomy" id="48140"/>
    <lineage>
        <taxon>Eukaryota</taxon>
        <taxon>Fungi</taxon>
        <taxon>Dikarya</taxon>
        <taxon>Basidiomycota</taxon>
        <taxon>Agaricomycotina</taxon>
        <taxon>Agaricomycetes</taxon>
        <taxon>Polyporales</taxon>
        <taxon>Phanerochaetaceae</taxon>
        <taxon>Phanerochaete</taxon>
    </lineage>
</organism>
<dbReference type="PROSITE" id="PS50011">
    <property type="entry name" value="PROTEIN_KINASE_DOM"/>
    <property type="match status" value="1"/>
</dbReference>
<name>A0A9P3GE54_9APHY</name>
<dbReference type="InterPro" id="IPR040976">
    <property type="entry name" value="Pkinase_fungal"/>
</dbReference>
<dbReference type="OrthoDB" id="3265188at2759"/>
<evidence type="ECO:0000313" key="4">
    <source>
        <dbReference type="Proteomes" id="UP000703269"/>
    </source>
</evidence>
<dbReference type="InterPro" id="IPR000719">
    <property type="entry name" value="Prot_kinase_dom"/>
</dbReference>
<evidence type="ECO:0000313" key="3">
    <source>
        <dbReference type="EMBL" id="GJE92089.1"/>
    </source>
</evidence>
<dbReference type="InterPro" id="IPR011009">
    <property type="entry name" value="Kinase-like_dom_sf"/>
</dbReference>
<dbReference type="SUPFAM" id="SSF56112">
    <property type="entry name" value="Protein kinase-like (PK-like)"/>
    <property type="match status" value="1"/>
</dbReference>